<accession>A0A929MY52</accession>
<keyword evidence="5 7" id="KW-0472">Membrane</keyword>
<name>A0A929MY52_9ACTO</name>
<keyword evidence="4 7" id="KW-1133">Transmembrane helix</keyword>
<evidence type="ECO:0000256" key="3">
    <source>
        <dbReference type="ARBA" id="ARBA00022960"/>
    </source>
</evidence>
<dbReference type="GO" id="GO:0015648">
    <property type="term" value="F:lipid-linked peptidoglycan transporter activity"/>
    <property type="evidence" value="ECO:0007669"/>
    <property type="project" value="TreeGrafter"/>
</dbReference>
<feature type="transmembrane region" description="Helical" evidence="7">
    <location>
        <begin position="140"/>
        <end position="159"/>
    </location>
</feature>
<feature type="transmembrane region" description="Helical" evidence="7">
    <location>
        <begin position="416"/>
        <end position="435"/>
    </location>
</feature>
<dbReference type="EMBL" id="JABZFZ010000017">
    <property type="protein sequence ID" value="MBF0939392.1"/>
    <property type="molecule type" value="Genomic_DNA"/>
</dbReference>
<feature type="transmembrane region" description="Helical" evidence="7">
    <location>
        <begin position="179"/>
        <end position="196"/>
    </location>
</feature>
<evidence type="ECO:0000313" key="9">
    <source>
        <dbReference type="Proteomes" id="UP000718630"/>
    </source>
</evidence>
<evidence type="ECO:0000256" key="5">
    <source>
        <dbReference type="ARBA" id="ARBA00023136"/>
    </source>
</evidence>
<evidence type="ECO:0000256" key="7">
    <source>
        <dbReference type="SAM" id="Phobius"/>
    </source>
</evidence>
<comment type="caution">
    <text evidence="8">The sequence shown here is derived from an EMBL/GenBank/DDBJ whole genome shotgun (WGS) entry which is preliminary data.</text>
</comment>
<feature type="transmembrane region" description="Helical" evidence="7">
    <location>
        <begin position="241"/>
        <end position="257"/>
    </location>
</feature>
<evidence type="ECO:0000256" key="2">
    <source>
        <dbReference type="ARBA" id="ARBA00022692"/>
    </source>
</evidence>
<sequence length="465" mass="49245">MATVSIAPARSRRLVEVLLLLLALAVGVGGYVLATLNYTGALPTNPRANVTVAVLVAFAIIAEVGVHFLAPHADPLILPVAVALTGLGLAMIYRLDLSYERLGADTVGIRQGIYVAASIVLAALLLVAVRDHRTLRRYTYTFGALSLVLLLLPMIPGLGTETYGARVWIHLGPVSVQPGELVKITLALFFAGYLVTNRDNLAIGGPKFLGLRLPRGRDLGPIMVVWLIGIAILVLQRDLGTSLLFFSLFVATLYVATNRPSWLLIGFVLFVPAVAVAVRAFPHVANRFNVWLNAFDPAVYSEDGGSYQVVQGLFGQASGGLMGSGWGRGYPQLVPLANSDFILSSLAEELGLTGLAAILVLYLVLIQRGLRAALTVRDGFGKLLATGLSFSLAIQLFVVLGGITRLIPLTGLTAPFLAAGGSSMVSSWLTVALLIRVSDAARRPASTPAPWNSGVHEPMKAGDAQ</sequence>
<dbReference type="GO" id="GO:0005886">
    <property type="term" value="C:plasma membrane"/>
    <property type="evidence" value="ECO:0007669"/>
    <property type="project" value="TreeGrafter"/>
</dbReference>
<gene>
    <name evidence="8" type="ORF">HXK03_00750</name>
</gene>
<feature type="transmembrane region" description="Helical" evidence="7">
    <location>
        <begin position="107"/>
        <end position="128"/>
    </location>
</feature>
<reference evidence="8" key="1">
    <citation type="submission" date="2020-04" db="EMBL/GenBank/DDBJ databases">
        <title>Deep metagenomics examines the oral microbiome during advanced dental caries in children, revealing novel taxa and co-occurrences with host molecules.</title>
        <authorList>
            <person name="Baker J.L."/>
            <person name="Morton J.T."/>
            <person name="Dinis M."/>
            <person name="Alvarez R."/>
            <person name="Tran N.C."/>
            <person name="Knight R."/>
            <person name="Edlund A."/>
        </authorList>
    </citation>
    <scope>NUCLEOTIDE SEQUENCE</scope>
    <source>
        <strain evidence="8">JCVI_32_bin.64</strain>
    </source>
</reference>
<comment type="subcellular location">
    <subcellularLocation>
        <location evidence="1">Membrane</location>
        <topology evidence="1">Multi-pass membrane protein</topology>
    </subcellularLocation>
</comment>
<dbReference type="GO" id="GO:0051301">
    <property type="term" value="P:cell division"/>
    <property type="evidence" value="ECO:0007669"/>
    <property type="project" value="InterPro"/>
</dbReference>
<dbReference type="GO" id="GO:0032153">
    <property type="term" value="C:cell division site"/>
    <property type="evidence" value="ECO:0007669"/>
    <property type="project" value="TreeGrafter"/>
</dbReference>
<feature type="transmembrane region" description="Helical" evidence="7">
    <location>
        <begin position="76"/>
        <end position="95"/>
    </location>
</feature>
<evidence type="ECO:0000256" key="4">
    <source>
        <dbReference type="ARBA" id="ARBA00022989"/>
    </source>
</evidence>
<evidence type="ECO:0000256" key="1">
    <source>
        <dbReference type="ARBA" id="ARBA00004141"/>
    </source>
</evidence>
<feature type="transmembrane region" description="Helical" evidence="7">
    <location>
        <begin position="50"/>
        <end position="69"/>
    </location>
</feature>
<keyword evidence="3" id="KW-0133">Cell shape</keyword>
<dbReference type="Pfam" id="PF01098">
    <property type="entry name" value="FTSW_RODA_SPOVE"/>
    <property type="match status" value="1"/>
</dbReference>
<dbReference type="InterPro" id="IPR001182">
    <property type="entry name" value="FtsW/RodA"/>
</dbReference>
<dbReference type="PANTHER" id="PTHR30474:SF3">
    <property type="entry name" value="PEPTIDOGLYCAN GLYCOSYLTRANSFERASE RODA"/>
    <property type="match status" value="1"/>
</dbReference>
<feature type="transmembrane region" description="Helical" evidence="7">
    <location>
        <begin position="262"/>
        <end position="281"/>
    </location>
</feature>
<protein>
    <submittedName>
        <fullName evidence="8">FtsW/RodA/SpoVE family cell cycle protein</fullName>
    </submittedName>
</protein>
<dbReference type="PANTHER" id="PTHR30474">
    <property type="entry name" value="CELL CYCLE PROTEIN"/>
    <property type="match status" value="1"/>
</dbReference>
<evidence type="ECO:0000313" key="8">
    <source>
        <dbReference type="EMBL" id="MBF0939392.1"/>
    </source>
</evidence>
<dbReference type="GO" id="GO:0008360">
    <property type="term" value="P:regulation of cell shape"/>
    <property type="evidence" value="ECO:0007669"/>
    <property type="project" value="UniProtKB-KW"/>
</dbReference>
<feature type="transmembrane region" description="Helical" evidence="7">
    <location>
        <begin position="350"/>
        <end position="370"/>
    </location>
</feature>
<feature type="region of interest" description="Disordered" evidence="6">
    <location>
        <begin position="445"/>
        <end position="465"/>
    </location>
</feature>
<evidence type="ECO:0000256" key="6">
    <source>
        <dbReference type="SAM" id="MobiDB-lite"/>
    </source>
</evidence>
<feature type="transmembrane region" description="Helical" evidence="7">
    <location>
        <begin position="382"/>
        <end position="404"/>
    </location>
</feature>
<organism evidence="8 9">
    <name type="scientific">Schaalia georgiae</name>
    <dbReference type="NCBI Taxonomy" id="52768"/>
    <lineage>
        <taxon>Bacteria</taxon>
        <taxon>Bacillati</taxon>
        <taxon>Actinomycetota</taxon>
        <taxon>Actinomycetes</taxon>
        <taxon>Actinomycetales</taxon>
        <taxon>Actinomycetaceae</taxon>
        <taxon>Schaalia</taxon>
    </lineage>
</organism>
<keyword evidence="2 7" id="KW-0812">Transmembrane</keyword>
<dbReference type="AlphaFoldDB" id="A0A929MY52"/>
<feature type="transmembrane region" description="Helical" evidence="7">
    <location>
        <begin position="217"/>
        <end position="235"/>
    </location>
</feature>
<dbReference type="Proteomes" id="UP000718630">
    <property type="component" value="Unassembled WGS sequence"/>
</dbReference>
<proteinExistence type="predicted"/>